<accession>A0AA40FRQ2</accession>
<feature type="compositionally biased region" description="Polar residues" evidence="1">
    <location>
        <begin position="1428"/>
        <end position="1438"/>
    </location>
</feature>
<organism evidence="2 3">
    <name type="scientific">Melipona bicolor</name>
    <dbReference type="NCBI Taxonomy" id="60889"/>
    <lineage>
        <taxon>Eukaryota</taxon>
        <taxon>Metazoa</taxon>
        <taxon>Ecdysozoa</taxon>
        <taxon>Arthropoda</taxon>
        <taxon>Hexapoda</taxon>
        <taxon>Insecta</taxon>
        <taxon>Pterygota</taxon>
        <taxon>Neoptera</taxon>
        <taxon>Endopterygota</taxon>
        <taxon>Hymenoptera</taxon>
        <taxon>Apocrita</taxon>
        <taxon>Aculeata</taxon>
        <taxon>Apoidea</taxon>
        <taxon>Anthophila</taxon>
        <taxon>Apidae</taxon>
        <taxon>Melipona</taxon>
    </lineage>
</organism>
<feature type="compositionally biased region" description="Polar residues" evidence="1">
    <location>
        <begin position="1348"/>
        <end position="1361"/>
    </location>
</feature>
<feature type="compositionally biased region" description="Basic and acidic residues" evidence="1">
    <location>
        <begin position="689"/>
        <end position="701"/>
    </location>
</feature>
<feature type="region of interest" description="Disordered" evidence="1">
    <location>
        <begin position="793"/>
        <end position="813"/>
    </location>
</feature>
<feature type="compositionally biased region" description="Polar residues" evidence="1">
    <location>
        <begin position="273"/>
        <end position="283"/>
    </location>
</feature>
<feature type="region of interest" description="Disordered" evidence="1">
    <location>
        <begin position="188"/>
        <end position="219"/>
    </location>
</feature>
<gene>
    <name evidence="2" type="ORF">K0M31_008478</name>
</gene>
<proteinExistence type="predicted"/>
<feature type="compositionally biased region" description="Basic and acidic residues" evidence="1">
    <location>
        <begin position="1212"/>
        <end position="1221"/>
    </location>
</feature>
<feature type="compositionally biased region" description="Basic and acidic residues" evidence="1">
    <location>
        <begin position="285"/>
        <end position="299"/>
    </location>
</feature>
<feature type="compositionally biased region" description="Polar residues" evidence="1">
    <location>
        <begin position="793"/>
        <end position="810"/>
    </location>
</feature>
<feature type="region of interest" description="Disordered" evidence="1">
    <location>
        <begin position="910"/>
        <end position="941"/>
    </location>
</feature>
<dbReference type="Proteomes" id="UP001177670">
    <property type="component" value="Unassembled WGS sequence"/>
</dbReference>
<dbReference type="EMBL" id="JAHYIQ010000020">
    <property type="protein sequence ID" value="KAK1123784.1"/>
    <property type="molecule type" value="Genomic_DNA"/>
</dbReference>
<comment type="caution">
    <text evidence="2">The sequence shown here is derived from an EMBL/GenBank/DDBJ whole genome shotgun (WGS) entry which is preliminary data.</text>
</comment>
<feature type="region of interest" description="Disordered" evidence="1">
    <location>
        <begin position="684"/>
        <end position="714"/>
    </location>
</feature>
<feature type="compositionally biased region" description="Polar residues" evidence="1">
    <location>
        <begin position="910"/>
        <end position="933"/>
    </location>
</feature>
<name>A0AA40FRQ2_9HYME</name>
<evidence type="ECO:0000256" key="1">
    <source>
        <dbReference type="SAM" id="MobiDB-lite"/>
    </source>
</evidence>
<feature type="region of interest" description="Disordered" evidence="1">
    <location>
        <begin position="273"/>
        <end position="327"/>
    </location>
</feature>
<evidence type="ECO:0000313" key="3">
    <source>
        <dbReference type="Proteomes" id="UP001177670"/>
    </source>
</evidence>
<protein>
    <submittedName>
        <fullName evidence="2">Uncharacterized protein</fullName>
    </submittedName>
</protein>
<feature type="compositionally biased region" description="Basic and acidic residues" evidence="1">
    <location>
        <begin position="1362"/>
        <end position="1413"/>
    </location>
</feature>
<feature type="compositionally biased region" description="Polar residues" evidence="1">
    <location>
        <begin position="1278"/>
        <end position="1289"/>
    </location>
</feature>
<feature type="region of interest" description="Disordered" evidence="1">
    <location>
        <begin position="1204"/>
        <end position="1335"/>
    </location>
</feature>
<feature type="region of interest" description="Disordered" evidence="1">
    <location>
        <begin position="1530"/>
        <end position="1568"/>
    </location>
</feature>
<feature type="region of interest" description="Disordered" evidence="1">
    <location>
        <begin position="1348"/>
        <end position="1438"/>
    </location>
</feature>
<feature type="compositionally biased region" description="Basic residues" evidence="1">
    <location>
        <begin position="199"/>
        <end position="215"/>
    </location>
</feature>
<feature type="compositionally biased region" description="Polar residues" evidence="1">
    <location>
        <begin position="300"/>
        <end position="309"/>
    </location>
</feature>
<feature type="compositionally biased region" description="Low complexity" evidence="1">
    <location>
        <begin position="310"/>
        <end position="327"/>
    </location>
</feature>
<feature type="compositionally biased region" description="Low complexity" evidence="1">
    <location>
        <begin position="1541"/>
        <end position="1557"/>
    </location>
</feature>
<keyword evidence="3" id="KW-1185">Reference proteome</keyword>
<evidence type="ECO:0000313" key="2">
    <source>
        <dbReference type="EMBL" id="KAK1123784.1"/>
    </source>
</evidence>
<feature type="compositionally biased region" description="Low complexity" evidence="1">
    <location>
        <begin position="1417"/>
        <end position="1427"/>
    </location>
</feature>
<reference evidence="2" key="1">
    <citation type="submission" date="2021-10" db="EMBL/GenBank/DDBJ databases">
        <title>Melipona bicolor Genome sequencing and assembly.</title>
        <authorList>
            <person name="Araujo N.S."/>
            <person name="Arias M.C."/>
        </authorList>
    </citation>
    <scope>NUCLEOTIDE SEQUENCE</scope>
    <source>
        <strain evidence="2">USP_2M_L1-L4_2017</strain>
        <tissue evidence="2">Whole body</tissue>
    </source>
</reference>
<sequence length="1587" mass="179588">MSINVTVNGNRLNIRRGRMVLSDLDQIKKNERDRRRRLRLEQVRQQSKEISDRLLKRTKCIAKEELKKLESNDKLSLRQIYNGKIMEVQQKYQEDMADIGQAHISAALEPDHDALIDEQHRKNQLAALKRGKEAMKQIKNTQQKEAAQQQHQERLHLVREMEDLRSTMIANLSKKAVPEEDTICISIQNETDEGNKQQKATKKKTKKHTSKKSPGKVKTNIKIVENDFKIRSPVKSPRKSKAKIVEEIPENDSILEQQSTPNSVIELLPKQTVHTTESEFNSKNSKKETTSIPTKDKTRYNPNDYVQTTSDSINSESPSSFSDDSSYFSDSSEQYVNKEIKTPKYVKCPATDKVQLYDHKKHHSNVYDQPAGVVEKIHTWNEPSAMDLAQVIERAQTAETRVLEERQKNAKKRGVDAVLREKVRRDYRTLIQNLGQLASDERKLKASQVERYPRDTYVQAERRKILREQHKTKLNRALKTLLDDESLNVCEEQRALYPVERPITLAPKKRIKNMDDCADWEGPCCCLSQPTEPSKISQNKCEEDGASREEQILDMLKKVERQKRLLLQEFGADLPNDIFNASVKSLFERDKSVQTQLPAQDVFVQEPLSPEIKVINASFDEKDKKDKAKEGNDTPAKKVEIAVQTATKDKVQDKGTQVELAPRKESVTDDVVETIAKHYPIEPKVTIIRQEEDSSESRSSETNEVTDDEESPEVTLKKKKYVTKTKMCHKSCLTRPCKPSSPTKKYSKFFPKKDTCTEDVPPTKEVETCTERKPPPVAEIAIDVSTQSTQVYSTGTQEQPATSKQQWTQSRSRRIKIKDISDTSTSFASPPPVKPKDILEALSNNITILELLDSSASESIRLLRGDVSPVSTPETPSPRTMRMPSNIPDLERIKKLLRYPFIDVQTDNNNTLSSTRNDYSTSIDTSQCQQTDHPSSRRSNDLHSKVLPSLGFCICNNPECEQMHAKFDEICSYALKNCPQILQKYEDLQTICAERIISLTNLIEKVRNEQRGMELSTLIDSHDETSLMQLPEPRLKTADLENVHRLVENIEAIHNQLARTLIESQKIIRSKAIPREESDQVKETEIATQTIDDNAIYSAEQRIEEVEREKAKPKIINEEKVNIHLSRFRVKQPEILTSTPKHDTDLPRHYEEELIERISKEILEQSKALNNNFITSKEISSIKHSIQTSTDNNDFKNISKIEMTGTATTRQPNKEAKKTKDFVPSLTDTPKVSKAVDNSVHSNGRSKPPVSLLSGPYRPEIESSGHELSTIIEFDTPDTVNKSQSNVRSPLSARKVAEKSTAIVKPSEHVSPSLNLRKQQSERLRNSPAARSPLKELVKETSIFLDSSKTSKNIGGQSSTGSKEEEEKKEEAVQETSDKKLQCDTDNRGSPETEEQQLRPDADASKECKDNGDKITSTSSNSFSELSGVSQIASTPSSTVLRYASSPEEMEIALKKLGLGWAITTLKKTREASALSSSSNSDVTPMNTAKRISPIKKQLDGNYGLPDFSDVSSISIKEASKSTEQAVLLKGRTSTPKLQDSNSNSERTNTSNTNMSENFREPDDGLIIPNISLMKTKSSIKRLENPR</sequence>